<keyword evidence="2" id="KW-1133">Transmembrane helix</keyword>
<dbReference type="InterPro" id="IPR045584">
    <property type="entry name" value="Pilin-like"/>
</dbReference>
<dbReference type="NCBIfam" id="TIGR02532">
    <property type="entry name" value="IV_pilin_GFxxxE"/>
    <property type="match status" value="1"/>
</dbReference>
<evidence type="ECO:0000256" key="1">
    <source>
        <dbReference type="SAM" id="MobiDB-lite"/>
    </source>
</evidence>
<dbReference type="InterPro" id="IPR012902">
    <property type="entry name" value="N_methyl_site"/>
</dbReference>
<proteinExistence type="predicted"/>
<dbReference type="EMBL" id="CP036269">
    <property type="protein sequence ID" value="QDT45111.1"/>
    <property type="molecule type" value="Genomic_DNA"/>
</dbReference>
<dbReference type="Pfam" id="PF07963">
    <property type="entry name" value="N_methyl"/>
    <property type="match status" value="1"/>
</dbReference>
<gene>
    <name evidence="3" type="ORF">Pan241w_52290</name>
</gene>
<feature type="transmembrane region" description="Helical" evidence="2">
    <location>
        <begin position="27"/>
        <end position="52"/>
    </location>
</feature>
<reference evidence="3 4" key="1">
    <citation type="submission" date="2019-02" db="EMBL/GenBank/DDBJ databases">
        <title>Deep-cultivation of Planctomycetes and their phenomic and genomic characterization uncovers novel biology.</title>
        <authorList>
            <person name="Wiegand S."/>
            <person name="Jogler M."/>
            <person name="Boedeker C."/>
            <person name="Pinto D."/>
            <person name="Vollmers J."/>
            <person name="Rivas-Marin E."/>
            <person name="Kohn T."/>
            <person name="Peeters S.H."/>
            <person name="Heuer A."/>
            <person name="Rast P."/>
            <person name="Oberbeckmann S."/>
            <person name="Bunk B."/>
            <person name="Jeske O."/>
            <person name="Meyerdierks A."/>
            <person name="Storesund J.E."/>
            <person name="Kallscheuer N."/>
            <person name="Luecker S."/>
            <person name="Lage O.M."/>
            <person name="Pohl T."/>
            <person name="Merkel B.J."/>
            <person name="Hornburger P."/>
            <person name="Mueller R.-W."/>
            <person name="Bruemmer F."/>
            <person name="Labrenz M."/>
            <person name="Spormann A.M."/>
            <person name="Op den Camp H."/>
            <person name="Overmann J."/>
            <person name="Amann R."/>
            <person name="Jetten M.S.M."/>
            <person name="Mascher T."/>
            <person name="Medema M.H."/>
            <person name="Devos D.P."/>
            <person name="Kaster A.-K."/>
            <person name="Ovreas L."/>
            <person name="Rohde M."/>
            <person name="Galperin M.Y."/>
            <person name="Jogler C."/>
        </authorList>
    </citation>
    <scope>NUCLEOTIDE SEQUENCE [LARGE SCALE GENOMIC DNA]</scope>
    <source>
        <strain evidence="3 4">Pan241w</strain>
    </source>
</reference>
<accession>A0A517RMK1</accession>
<sequence>MKILSRSNLPLKYIGLKARKTPSGFTLVELLVVISILAILAVITITSINFALASDVTRSASRQVQSYLAGARDRAIYAKAPRGVRFLLDRTGSQGSTISSNRATVTSMVYIAPSEPWSRGTINLERIDESPDDGTADGPDIFEVRGTGTDWKFLYDRGQILENARIKIPDTGSGIWYTINLAASTINSSEEVLRLTTPYRESGTNPHPAVIAFTAGSGPSTYQLELVSEVLPGEEPVLLPNGAAIDLDRSFIPASWRSNLFSPGDDGQPGKSGVDDDGANGNDDAAELGWPGSDDVRLYSSQLDLMFSPRGSVIGREAGSGKIHFAINSIENINSTWLSGTDYAEGDRIQIPARGTVGSYSYTPYDRTYVCKTAGTSGSDPTVFLASGARVDGVSFTTDGSVVWEVEPNTSTILLSLYTRTGSISASQLNVSGIAFDPFKYAETGEVSK</sequence>
<evidence type="ECO:0008006" key="5">
    <source>
        <dbReference type="Google" id="ProtNLM"/>
    </source>
</evidence>
<keyword evidence="2" id="KW-0472">Membrane</keyword>
<dbReference type="SUPFAM" id="SSF54523">
    <property type="entry name" value="Pili subunits"/>
    <property type="match status" value="1"/>
</dbReference>
<keyword evidence="2" id="KW-0812">Transmembrane</keyword>
<evidence type="ECO:0000256" key="2">
    <source>
        <dbReference type="SAM" id="Phobius"/>
    </source>
</evidence>
<evidence type="ECO:0000313" key="3">
    <source>
        <dbReference type="EMBL" id="QDT45111.1"/>
    </source>
</evidence>
<dbReference type="PROSITE" id="PS00409">
    <property type="entry name" value="PROKAR_NTER_METHYL"/>
    <property type="match status" value="1"/>
</dbReference>
<dbReference type="Proteomes" id="UP000317171">
    <property type="component" value="Chromosome"/>
</dbReference>
<dbReference type="KEGG" id="gaz:Pan241w_52290"/>
<dbReference type="Gene3D" id="3.30.700.10">
    <property type="entry name" value="Glycoprotein, Type 4 Pilin"/>
    <property type="match status" value="1"/>
</dbReference>
<dbReference type="AlphaFoldDB" id="A0A517RMK1"/>
<evidence type="ECO:0000313" key="4">
    <source>
        <dbReference type="Proteomes" id="UP000317171"/>
    </source>
</evidence>
<keyword evidence="4" id="KW-1185">Reference proteome</keyword>
<dbReference type="RefSeq" id="WP_198000138.1">
    <property type="nucleotide sequence ID" value="NZ_CP036269.1"/>
</dbReference>
<feature type="region of interest" description="Disordered" evidence="1">
    <location>
        <begin position="261"/>
        <end position="291"/>
    </location>
</feature>
<protein>
    <recommendedName>
        <fullName evidence="5">Prepilin-type N-terminal cleavage/methylation domain-containing protein</fullName>
    </recommendedName>
</protein>
<name>A0A517RMK1_9PLAN</name>
<organism evidence="3 4">
    <name type="scientific">Gimesia alba</name>
    <dbReference type="NCBI Taxonomy" id="2527973"/>
    <lineage>
        <taxon>Bacteria</taxon>
        <taxon>Pseudomonadati</taxon>
        <taxon>Planctomycetota</taxon>
        <taxon>Planctomycetia</taxon>
        <taxon>Planctomycetales</taxon>
        <taxon>Planctomycetaceae</taxon>
        <taxon>Gimesia</taxon>
    </lineage>
</organism>